<evidence type="ECO:0000259" key="2">
    <source>
        <dbReference type="PROSITE" id="PS50887"/>
    </source>
</evidence>
<protein>
    <submittedName>
        <fullName evidence="3">GGDEF domain-containing protein</fullName>
    </submittedName>
</protein>
<dbReference type="SUPFAM" id="SSF55073">
    <property type="entry name" value="Nucleotide cyclase"/>
    <property type="match status" value="1"/>
</dbReference>
<keyword evidence="1" id="KW-0812">Transmembrane</keyword>
<reference evidence="3 4" key="1">
    <citation type="submission" date="2021-08" db="EMBL/GenBank/DDBJ databases">
        <title>Draft genome sequence of Spirulina subsalsa with high tolerance to salinity and hype-accumulation of phycocyanin.</title>
        <authorList>
            <person name="Pei H."/>
            <person name="Jiang L."/>
        </authorList>
    </citation>
    <scope>NUCLEOTIDE SEQUENCE [LARGE SCALE GENOMIC DNA]</scope>
    <source>
        <strain evidence="3 4">FACHB-351</strain>
    </source>
</reference>
<feature type="transmembrane region" description="Helical" evidence="1">
    <location>
        <begin position="37"/>
        <end position="61"/>
    </location>
</feature>
<dbReference type="SMART" id="SM00267">
    <property type="entry name" value="GGDEF"/>
    <property type="match status" value="1"/>
</dbReference>
<evidence type="ECO:0000313" key="4">
    <source>
        <dbReference type="Proteomes" id="UP001526426"/>
    </source>
</evidence>
<dbReference type="RefSeq" id="WP_265266571.1">
    <property type="nucleotide sequence ID" value="NZ_JAIHOM010000158.1"/>
</dbReference>
<name>A0ABT3LBZ4_9CYAN</name>
<comment type="caution">
    <text evidence="3">The sequence shown here is derived from an EMBL/GenBank/DDBJ whole genome shotgun (WGS) entry which is preliminary data.</text>
</comment>
<keyword evidence="1" id="KW-0472">Membrane</keyword>
<dbReference type="NCBIfam" id="TIGR00254">
    <property type="entry name" value="GGDEF"/>
    <property type="match status" value="1"/>
</dbReference>
<dbReference type="EMBL" id="JAIHOM010000158">
    <property type="protein sequence ID" value="MCW6038652.1"/>
    <property type="molecule type" value="Genomic_DNA"/>
</dbReference>
<dbReference type="InterPro" id="IPR043128">
    <property type="entry name" value="Rev_trsase/Diguanyl_cyclase"/>
</dbReference>
<feature type="transmembrane region" description="Helical" evidence="1">
    <location>
        <begin position="99"/>
        <end position="118"/>
    </location>
</feature>
<organism evidence="3 4">
    <name type="scientific">Spirulina subsalsa FACHB-351</name>
    <dbReference type="NCBI Taxonomy" id="234711"/>
    <lineage>
        <taxon>Bacteria</taxon>
        <taxon>Bacillati</taxon>
        <taxon>Cyanobacteriota</taxon>
        <taxon>Cyanophyceae</taxon>
        <taxon>Spirulinales</taxon>
        <taxon>Spirulinaceae</taxon>
        <taxon>Spirulina</taxon>
    </lineage>
</organism>
<feature type="transmembrane region" description="Helical" evidence="1">
    <location>
        <begin position="6"/>
        <end position="30"/>
    </location>
</feature>
<accession>A0ABT3LBZ4</accession>
<feature type="domain" description="GGDEF" evidence="2">
    <location>
        <begin position="261"/>
        <end position="394"/>
    </location>
</feature>
<keyword evidence="4" id="KW-1185">Reference proteome</keyword>
<dbReference type="InterPro" id="IPR029787">
    <property type="entry name" value="Nucleotide_cyclase"/>
</dbReference>
<keyword evidence="1" id="KW-1133">Transmembrane helix</keyword>
<gene>
    <name evidence="3" type="ORF">K4A83_20590</name>
</gene>
<evidence type="ECO:0000256" key="1">
    <source>
        <dbReference type="SAM" id="Phobius"/>
    </source>
</evidence>
<evidence type="ECO:0000313" key="3">
    <source>
        <dbReference type="EMBL" id="MCW6038652.1"/>
    </source>
</evidence>
<dbReference type="Pfam" id="PF00990">
    <property type="entry name" value="GGDEF"/>
    <property type="match status" value="1"/>
</dbReference>
<dbReference type="PANTHER" id="PTHR45138:SF9">
    <property type="entry name" value="DIGUANYLATE CYCLASE DGCM-RELATED"/>
    <property type="match status" value="1"/>
</dbReference>
<dbReference type="PROSITE" id="PS50887">
    <property type="entry name" value="GGDEF"/>
    <property type="match status" value="1"/>
</dbReference>
<dbReference type="PANTHER" id="PTHR45138">
    <property type="entry name" value="REGULATORY COMPONENTS OF SENSORY TRANSDUCTION SYSTEM"/>
    <property type="match status" value="1"/>
</dbReference>
<dbReference type="CDD" id="cd01949">
    <property type="entry name" value="GGDEF"/>
    <property type="match status" value="1"/>
</dbReference>
<dbReference type="Proteomes" id="UP001526426">
    <property type="component" value="Unassembled WGS sequence"/>
</dbReference>
<dbReference type="InterPro" id="IPR000160">
    <property type="entry name" value="GGDEF_dom"/>
</dbReference>
<dbReference type="Gene3D" id="3.30.70.270">
    <property type="match status" value="1"/>
</dbReference>
<feature type="transmembrane region" description="Helical" evidence="1">
    <location>
        <begin position="155"/>
        <end position="179"/>
    </location>
</feature>
<feature type="transmembrane region" description="Helical" evidence="1">
    <location>
        <begin position="67"/>
        <end position="87"/>
    </location>
</feature>
<dbReference type="InterPro" id="IPR050469">
    <property type="entry name" value="Diguanylate_Cyclase"/>
</dbReference>
<feature type="transmembrane region" description="Helical" evidence="1">
    <location>
        <begin position="124"/>
        <end position="143"/>
    </location>
</feature>
<sequence length="401" mass="46542">MIDLDLGTVILMIFISSILQLVVLCVFACFAKEYRGLFTYSLGMFIFFLGYLGIFINNTILSRNPNFTWFIVLNNCLMVGSILFYGLGMCKFLKTRFYYTKWILFFVIFGIGQFYLTYEINSYFLRNVLISLFSITIYMFMMINLVQTKAEGFRAVADGLIIVLIVIILFFGFRIFALLSEYTQSPSEYTQSPIDPTLANRVGFLVVFILEFLRNLFFVLMVINKMYFDLKKSSKTDFLTQLLNRRALTDLIQNFIKKKDKSFSVILLDIDHFKKINDTYGHDVGDLVLKQVADLLQSQMNPPDLLGRWGGEEFLIFCPEYSRDILSQRLENLRSQVEMMVIHTPQGVIHCTISLGIASTVMGYDNFEELLKSADLALYRAKKNGRNRFEWGHFFSDNYPI</sequence>
<feature type="transmembrane region" description="Helical" evidence="1">
    <location>
        <begin position="199"/>
        <end position="223"/>
    </location>
</feature>
<proteinExistence type="predicted"/>